<feature type="transmembrane region" description="Helical" evidence="5">
    <location>
        <begin position="287"/>
        <end position="310"/>
    </location>
</feature>
<feature type="signal peptide" evidence="6">
    <location>
        <begin position="1"/>
        <end position="22"/>
    </location>
</feature>
<keyword evidence="8" id="KW-1185">Reference proteome</keyword>
<dbReference type="PANTHER" id="PTHR11040">
    <property type="entry name" value="ZINC/IRON TRANSPORTER"/>
    <property type="match status" value="1"/>
</dbReference>
<keyword evidence="2 5" id="KW-0812">Transmembrane</keyword>
<name>A0AAV0CUC9_9ASTE</name>
<feature type="transmembrane region" description="Helical" evidence="5">
    <location>
        <begin position="73"/>
        <end position="93"/>
    </location>
</feature>
<feature type="transmembrane region" description="Helical" evidence="5">
    <location>
        <begin position="129"/>
        <end position="150"/>
    </location>
</feature>
<keyword evidence="3 5" id="KW-1133">Transmembrane helix</keyword>
<dbReference type="Pfam" id="PF02535">
    <property type="entry name" value="Zip"/>
    <property type="match status" value="1"/>
</dbReference>
<gene>
    <name evidence="7" type="ORF">CEPIT_LOCUS9392</name>
</gene>
<proteinExistence type="predicted"/>
<comment type="caution">
    <text evidence="7">The sequence shown here is derived from an EMBL/GenBank/DDBJ whole genome shotgun (WGS) entry which is preliminary data.</text>
</comment>
<keyword evidence="6" id="KW-0732">Signal</keyword>
<protein>
    <recommendedName>
        <fullName evidence="9">Zinc transporter</fullName>
    </recommendedName>
</protein>
<dbReference type="AlphaFoldDB" id="A0AAV0CUC9"/>
<feature type="transmembrane region" description="Helical" evidence="5">
    <location>
        <begin position="170"/>
        <end position="192"/>
    </location>
</feature>
<dbReference type="Proteomes" id="UP001152523">
    <property type="component" value="Unassembled WGS sequence"/>
</dbReference>
<evidence type="ECO:0000256" key="1">
    <source>
        <dbReference type="ARBA" id="ARBA00004141"/>
    </source>
</evidence>
<reference evidence="7" key="1">
    <citation type="submission" date="2022-07" db="EMBL/GenBank/DDBJ databases">
        <authorList>
            <person name="Macas J."/>
            <person name="Novak P."/>
            <person name="Neumann P."/>
        </authorList>
    </citation>
    <scope>NUCLEOTIDE SEQUENCE</scope>
</reference>
<dbReference type="InterPro" id="IPR003689">
    <property type="entry name" value="ZIP"/>
</dbReference>
<organism evidence="7 8">
    <name type="scientific">Cuscuta epithymum</name>
    <dbReference type="NCBI Taxonomy" id="186058"/>
    <lineage>
        <taxon>Eukaryota</taxon>
        <taxon>Viridiplantae</taxon>
        <taxon>Streptophyta</taxon>
        <taxon>Embryophyta</taxon>
        <taxon>Tracheophyta</taxon>
        <taxon>Spermatophyta</taxon>
        <taxon>Magnoliopsida</taxon>
        <taxon>eudicotyledons</taxon>
        <taxon>Gunneridae</taxon>
        <taxon>Pentapetalae</taxon>
        <taxon>asterids</taxon>
        <taxon>lamiids</taxon>
        <taxon>Solanales</taxon>
        <taxon>Convolvulaceae</taxon>
        <taxon>Cuscuteae</taxon>
        <taxon>Cuscuta</taxon>
        <taxon>Cuscuta subgen. Cuscuta</taxon>
    </lineage>
</organism>
<evidence type="ECO:0000256" key="6">
    <source>
        <dbReference type="SAM" id="SignalP"/>
    </source>
</evidence>
<feature type="transmembrane region" description="Helical" evidence="5">
    <location>
        <begin position="260"/>
        <end position="281"/>
    </location>
</feature>
<evidence type="ECO:0000256" key="2">
    <source>
        <dbReference type="ARBA" id="ARBA00022692"/>
    </source>
</evidence>
<sequence length="453" mass="48720">MRLHHLLLIFLFASVLSSYVSADSENESLQKVLTAPLRNSGSNVIDGSGTEYAFSSGNDDPRGGSSRVSVSTVAFFTLAMAAATGLGALPFFFVDLDPQWSGICNGMAAGVMLAASFDLIQEGQDHGSGSWVVFGILTGGIFISLCKKFLDHYGEVSMLDIKGADAAKAVLVIGIMTLHSFGEGAGVGVSFAGSKGLSQGLLVTLAIAVHNIPEGLAVSMVLASKGVPPHKAMLWSIITSLPQPIVAVPSFVCADAFNKFLPFATGFAAGCMIWMVMAEVLPDGLKGFWRAGSFSIPCCICSYTLCSIYGRLKYSVPTLRPQFQIRGRIWFSYLSTFWSGPAFGRSISYCICSCIPPSACAPNQCIIRDCLCPRCLEAIATPLVFKNGLSISNIPPHDWICIFTFLNIKCFETQRTQKDHFCKFFIRHGWLNFKRTDPSVCPLLSGCCPPRAG</sequence>
<dbReference type="PANTHER" id="PTHR11040:SF70">
    <property type="entry name" value="OS05G0316100 PROTEIN"/>
    <property type="match status" value="1"/>
</dbReference>
<keyword evidence="4 5" id="KW-0472">Membrane</keyword>
<evidence type="ECO:0000313" key="7">
    <source>
        <dbReference type="EMBL" id="CAH9085589.1"/>
    </source>
</evidence>
<evidence type="ECO:0000256" key="5">
    <source>
        <dbReference type="SAM" id="Phobius"/>
    </source>
</evidence>
<evidence type="ECO:0000256" key="4">
    <source>
        <dbReference type="ARBA" id="ARBA00023136"/>
    </source>
</evidence>
<evidence type="ECO:0000256" key="3">
    <source>
        <dbReference type="ARBA" id="ARBA00022989"/>
    </source>
</evidence>
<feature type="chain" id="PRO_5043829955" description="Zinc transporter" evidence="6">
    <location>
        <begin position="23"/>
        <end position="453"/>
    </location>
</feature>
<comment type="subcellular location">
    <subcellularLocation>
        <location evidence="1">Membrane</location>
        <topology evidence="1">Multi-pass membrane protein</topology>
    </subcellularLocation>
</comment>
<feature type="transmembrane region" description="Helical" evidence="5">
    <location>
        <begin position="232"/>
        <end position="253"/>
    </location>
</feature>
<dbReference type="GO" id="GO:0005385">
    <property type="term" value="F:zinc ion transmembrane transporter activity"/>
    <property type="evidence" value="ECO:0007669"/>
    <property type="project" value="TreeGrafter"/>
</dbReference>
<evidence type="ECO:0008006" key="9">
    <source>
        <dbReference type="Google" id="ProtNLM"/>
    </source>
</evidence>
<accession>A0AAV0CUC9</accession>
<dbReference type="EMBL" id="CAMAPF010000051">
    <property type="protein sequence ID" value="CAH9085589.1"/>
    <property type="molecule type" value="Genomic_DNA"/>
</dbReference>
<dbReference type="GO" id="GO:0016020">
    <property type="term" value="C:membrane"/>
    <property type="evidence" value="ECO:0007669"/>
    <property type="project" value="UniProtKB-SubCell"/>
</dbReference>
<feature type="transmembrane region" description="Helical" evidence="5">
    <location>
        <begin position="100"/>
        <end position="117"/>
    </location>
</feature>
<evidence type="ECO:0000313" key="8">
    <source>
        <dbReference type="Proteomes" id="UP001152523"/>
    </source>
</evidence>